<dbReference type="EMBL" id="CAMXCT020001780">
    <property type="protein sequence ID" value="CAL1146400.1"/>
    <property type="molecule type" value="Genomic_DNA"/>
</dbReference>
<evidence type="ECO:0000313" key="3">
    <source>
        <dbReference type="EMBL" id="CAL1146400.1"/>
    </source>
</evidence>
<accession>A0A9P1CK94</accession>
<feature type="non-terminal residue" evidence="2">
    <location>
        <position position="474"/>
    </location>
</feature>
<gene>
    <name evidence="2" type="ORF">C1SCF055_LOCUS19808</name>
</gene>
<proteinExistence type="predicted"/>
<reference evidence="3" key="2">
    <citation type="submission" date="2024-04" db="EMBL/GenBank/DDBJ databases">
        <authorList>
            <person name="Chen Y."/>
            <person name="Shah S."/>
            <person name="Dougan E. K."/>
            <person name="Thang M."/>
            <person name="Chan C."/>
        </authorList>
    </citation>
    <scope>NUCLEOTIDE SEQUENCE [LARGE SCALE GENOMIC DNA]</scope>
</reference>
<dbReference type="EMBL" id="CAMXCT010001780">
    <property type="protein sequence ID" value="CAI3993025.1"/>
    <property type="molecule type" value="Genomic_DNA"/>
</dbReference>
<dbReference type="EMBL" id="CAMXCT030001780">
    <property type="protein sequence ID" value="CAL4780337.1"/>
    <property type="molecule type" value="Genomic_DNA"/>
</dbReference>
<feature type="compositionally biased region" description="Low complexity" evidence="1">
    <location>
        <begin position="395"/>
        <end position="410"/>
    </location>
</feature>
<feature type="compositionally biased region" description="Polar residues" evidence="1">
    <location>
        <begin position="239"/>
        <end position="249"/>
    </location>
</feature>
<dbReference type="Proteomes" id="UP001152797">
    <property type="component" value="Unassembled WGS sequence"/>
</dbReference>
<protein>
    <submittedName>
        <fullName evidence="2">Uncharacterized protein</fullName>
    </submittedName>
</protein>
<evidence type="ECO:0000256" key="1">
    <source>
        <dbReference type="SAM" id="MobiDB-lite"/>
    </source>
</evidence>
<dbReference type="OrthoDB" id="420603at2759"/>
<keyword evidence="4" id="KW-1185">Reference proteome</keyword>
<evidence type="ECO:0000313" key="4">
    <source>
        <dbReference type="Proteomes" id="UP001152797"/>
    </source>
</evidence>
<feature type="compositionally biased region" description="Acidic residues" evidence="1">
    <location>
        <begin position="411"/>
        <end position="421"/>
    </location>
</feature>
<feature type="region of interest" description="Disordered" evidence="1">
    <location>
        <begin position="390"/>
        <end position="423"/>
    </location>
</feature>
<reference evidence="2" key="1">
    <citation type="submission" date="2022-10" db="EMBL/GenBank/DDBJ databases">
        <authorList>
            <person name="Chen Y."/>
            <person name="Dougan E. K."/>
            <person name="Chan C."/>
            <person name="Rhodes N."/>
            <person name="Thang M."/>
        </authorList>
    </citation>
    <scope>NUCLEOTIDE SEQUENCE</scope>
</reference>
<feature type="region of interest" description="Disordered" evidence="1">
    <location>
        <begin position="221"/>
        <end position="249"/>
    </location>
</feature>
<evidence type="ECO:0000313" key="2">
    <source>
        <dbReference type="EMBL" id="CAI3993025.1"/>
    </source>
</evidence>
<dbReference type="AlphaFoldDB" id="A0A9P1CK94"/>
<organism evidence="2">
    <name type="scientific">Cladocopium goreaui</name>
    <dbReference type="NCBI Taxonomy" id="2562237"/>
    <lineage>
        <taxon>Eukaryota</taxon>
        <taxon>Sar</taxon>
        <taxon>Alveolata</taxon>
        <taxon>Dinophyceae</taxon>
        <taxon>Suessiales</taxon>
        <taxon>Symbiodiniaceae</taxon>
        <taxon>Cladocopium</taxon>
    </lineage>
</organism>
<sequence>MPQSPRQRQEPWKPADGNNLAPFFFDVDKGRKGQIDLEKIRLGMEAGLDLKCITGIIGPELSQSLDDSYDFWFSDVRLGNDVCCTLLDLCILTGQIQAARCVAAGPLRQFKLIKHSLSCRSGGHIFWMRRAHDADFYDDYDYISERYQPIAVAVASPNSCLLAAGAAAKAALRASFKHHARVIYQTNRDASAKNMKKIPTSVVNEILAFSVEDSGADTGAIGATGATKVPSEESGLESHAQQPGTMETQDISTIDEKSTDDLLMALQASRDEVPALNIDGVCIFRLTRRAKCTEVNEVLLDPTGPLASLHKRVLDAGCQVNPDGNPVKALFVPSTEQQLVELQNLAAHGYELCKDQHVLALQDDGPVIDQALRSCISKKDRPRLQKLCPRVIPGDSADSHQAAQSSTDVAPDADNDEDDSNEPMLMLECGFRTDSSLAYPSYSNQVSTLCVSLLTKTRTRVLGLGAARSTVTFS</sequence>
<name>A0A9P1CK94_9DINO</name>
<comment type="caution">
    <text evidence="2">The sequence shown here is derived from an EMBL/GenBank/DDBJ whole genome shotgun (WGS) entry which is preliminary data.</text>
</comment>